<keyword evidence="3" id="KW-0346">Stress response</keyword>
<accession>A0A840ACR3</accession>
<dbReference type="InterPro" id="IPR038670">
    <property type="entry name" value="HslJ-like_sf"/>
</dbReference>
<proteinExistence type="predicted"/>
<organism evidence="3 4">
    <name type="scientific">Roseococcus suduntuyensis</name>
    <dbReference type="NCBI Taxonomy" id="455361"/>
    <lineage>
        <taxon>Bacteria</taxon>
        <taxon>Pseudomonadati</taxon>
        <taxon>Pseudomonadota</taxon>
        <taxon>Alphaproteobacteria</taxon>
        <taxon>Acetobacterales</taxon>
        <taxon>Roseomonadaceae</taxon>
        <taxon>Roseococcus</taxon>
    </lineage>
</organism>
<sequence length="126" mass="13430">MRHAIIALAVTLGACATPPAPATLTGPEWRLESIAGAAPARPSTLRFEEGRLAGRGPCNNYGGSWRMEEGRLRTGPLIATRMACPEPAMGQEAVVLRLIETGRIARLTGDRLELVGSDGTRLVARR</sequence>
<dbReference type="Gene3D" id="2.40.128.270">
    <property type="match status" value="1"/>
</dbReference>
<dbReference type="PANTHER" id="PTHR35535">
    <property type="entry name" value="HEAT SHOCK PROTEIN HSLJ"/>
    <property type="match status" value="1"/>
</dbReference>
<comment type="caution">
    <text evidence="3">The sequence shown here is derived from an EMBL/GenBank/DDBJ whole genome shotgun (WGS) entry which is preliminary data.</text>
</comment>
<evidence type="ECO:0000313" key="4">
    <source>
        <dbReference type="Proteomes" id="UP000553193"/>
    </source>
</evidence>
<dbReference type="InterPro" id="IPR005184">
    <property type="entry name" value="DUF306_Meta_HslJ"/>
</dbReference>
<feature type="signal peptide" evidence="1">
    <location>
        <begin position="1"/>
        <end position="22"/>
    </location>
</feature>
<dbReference type="EMBL" id="JACIDJ010000003">
    <property type="protein sequence ID" value="MBB3898877.1"/>
    <property type="molecule type" value="Genomic_DNA"/>
</dbReference>
<name>A0A840ACR3_9PROT</name>
<dbReference type="Proteomes" id="UP000553193">
    <property type="component" value="Unassembled WGS sequence"/>
</dbReference>
<keyword evidence="4" id="KW-1185">Reference proteome</keyword>
<evidence type="ECO:0000313" key="3">
    <source>
        <dbReference type="EMBL" id="MBB3898877.1"/>
    </source>
</evidence>
<dbReference type="PROSITE" id="PS51257">
    <property type="entry name" value="PROKAR_LIPOPROTEIN"/>
    <property type="match status" value="1"/>
</dbReference>
<protein>
    <submittedName>
        <fullName evidence="3">Heat shock protein HslJ</fullName>
    </submittedName>
</protein>
<dbReference type="PANTHER" id="PTHR35535:SF2">
    <property type="entry name" value="DUF306 DOMAIN-CONTAINING PROTEIN"/>
    <property type="match status" value="1"/>
</dbReference>
<reference evidence="3 4" key="1">
    <citation type="submission" date="2020-08" db="EMBL/GenBank/DDBJ databases">
        <title>Genomic Encyclopedia of Type Strains, Phase IV (KMG-IV): sequencing the most valuable type-strain genomes for metagenomic binning, comparative biology and taxonomic classification.</title>
        <authorList>
            <person name="Goeker M."/>
        </authorList>
    </citation>
    <scope>NUCLEOTIDE SEQUENCE [LARGE SCALE GENOMIC DNA]</scope>
    <source>
        <strain evidence="3 4">DSM 19979</strain>
    </source>
</reference>
<keyword evidence="1" id="KW-0732">Signal</keyword>
<feature type="domain" description="DUF306" evidence="2">
    <location>
        <begin position="22"/>
        <end position="123"/>
    </location>
</feature>
<feature type="chain" id="PRO_5032328269" evidence="1">
    <location>
        <begin position="23"/>
        <end position="126"/>
    </location>
</feature>
<dbReference type="InterPro" id="IPR053147">
    <property type="entry name" value="Hsp_HslJ-like"/>
</dbReference>
<gene>
    <name evidence="3" type="ORF">GGQ83_002320</name>
</gene>
<dbReference type="Pfam" id="PF03724">
    <property type="entry name" value="META"/>
    <property type="match status" value="1"/>
</dbReference>
<evidence type="ECO:0000256" key="1">
    <source>
        <dbReference type="SAM" id="SignalP"/>
    </source>
</evidence>
<evidence type="ECO:0000259" key="2">
    <source>
        <dbReference type="Pfam" id="PF03724"/>
    </source>
</evidence>
<dbReference type="RefSeq" id="WP_184384089.1">
    <property type="nucleotide sequence ID" value="NZ_JACIDJ010000003.1"/>
</dbReference>
<dbReference type="AlphaFoldDB" id="A0A840ACR3"/>